<evidence type="ECO:0000313" key="4">
    <source>
        <dbReference type="Proteomes" id="UP000193719"/>
    </source>
</evidence>
<evidence type="ECO:0000256" key="1">
    <source>
        <dbReference type="SAM" id="Phobius"/>
    </source>
</evidence>
<evidence type="ECO:0000313" key="3">
    <source>
        <dbReference type="EMBL" id="ORX50643.1"/>
    </source>
</evidence>
<dbReference type="EMBL" id="MCFH01000020">
    <property type="protein sequence ID" value="ORX50643.1"/>
    <property type="molecule type" value="Genomic_DNA"/>
</dbReference>
<keyword evidence="2" id="KW-0732">Signal</keyword>
<reference evidence="3 4" key="1">
    <citation type="submission" date="2016-08" db="EMBL/GenBank/DDBJ databases">
        <title>Genomes of anaerobic fungi encode conserved fungal cellulosomes for biomass hydrolysis.</title>
        <authorList>
            <consortium name="DOE Joint Genome Institute"/>
            <person name="Haitjema C.H."/>
            <person name="Gilmore S.P."/>
            <person name="Henske J.K."/>
            <person name="Solomon K.V."/>
            <person name="De Groot R."/>
            <person name="Kuo A."/>
            <person name="Mondo S.J."/>
            <person name="Salamov A.A."/>
            <person name="Labutti K."/>
            <person name="Zhao Z."/>
            <person name="Chiniquy J."/>
            <person name="Barry K."/>
            <person name="Brewer H.M."/>
            <person name="Purvine S.O."/>
            <person name="Wright A.T."/>
            <person name="Boxma B."/>
            <person name="Van Alen T."/>
            <person name="Hackstein J.H."/>
            <person name="Baker S.E."/>
            <person name="Grigoriev I.V."/>
            <person name="O'Malley M.A."/>
        </authorList>
    </citation>
    <scope>NUCLEOTIDE SEQUENCE [LARGE SCALE GENOMIC DNA]</scope>
    <source>
        <strain evidence="4">finn</strain>
    </source>
</reference>
<keyword evidence="1" id="KW-0812">Transmembrane</keyword>
<feature type="signal peptide" evidence="2">
    <location>
        <begin position="1"/>
        <end position="19"/>
    </location>
</feature>
<comment type="caution">
    <text evidence="3">The sequence shown here is derived from an EMBL/GenBank/DDBJ whole genome shotgun (WGS) entry which is preliminary data.</text>
</comment>
<protein>
    <submittedName>
        <fullName evidence="3">Uncharacterized protein</fullName>
    </submittedName>
</protein>
<feature type="transmembrane region" description="Helical" evidence="1">
    <location>
        <begin position="494"/>
        <end position="514"/>
    </location>
</feature>
<dbReference type="Proteomes" id="UP000193719">
    <property type="component" value="Unassembled WGS sequence"/>
</dbReference>
<proteinExistence type="predicted"/>
<dbReference type="AlphaFoldDB" id="A0A1Y1V9P5"/>
<dbReference type="OrthoDB" id="2125136at2759"/>
<reference evidence="3 4" key="2">
    <citation type="submission" date="2016-08" db="EMBL/GenBank/DDBJ databases">
        <title>Pervasive Adenine N6-methylation of Active Genes in Fungi.</title>
        <authorList>
            <consortium name="DOE Joint Genome Institute"/>
            <person name="Mondo S.J."/>
            <person name="Dannebaum R.O."/>
            <person name="Kuo R.C."/>
            <person name="Labutti K."/>
            <person name="Haridas S."/>
            <person name="Kuo A."/>
            <person name="Salamov A."/>
            <person name="Ahrendt S.R."/>
            <person name="Lipzen A."/>
            <person name="Sullivan W."/>
            <person name="Andreopoulos W.B."/>
            <person name="Clum A."/>
            <person name="Lindquist E."/>
            <person name="Daum C."/>
            <person name="Ramamoorthy G.K."/>
            <person name="Gryganskyi A."/>
            <person name="Culley D."/>
            <person name="Magnuson J.K."/>
            <person name="James T.Y."/>
            <person name="O'Malley M.A."/>
            <person name="Stajich J.E."/>
            <person name="Spatafora J.W."/>
            <person name="Visel A."/>
            <person name="Grigoriev I.V."/>
        </authorList>
    </citation>
    <scope>NUCLEOTIDE SEQUENCE [LARGE SCALE GENOMIC DNA]</scope>
    <source>
        <strain evidence="4">finn</strain>
    </source>
</reference>
<feature type="chain" id="PRO_5012530763" evidence="2">
    <location>
        <begin position="20"/>
        <end position="515"/>
    </location>
</feature>
<keyword evidence="4" id="KW-1185">Reference proteome</keyword>
<keyword evidence="1" id="KW-1133">Transmembrane helix</keyword>
<name>A0A1Y1V9P5_9FUNG</name>
<keyword evidence="1" id="KW-0472">Membrane</keyword>
<sequence>MKLLILFLLYFGIYNKITIEKLLGNFVFFGRGRRTLPKYWSEISNIKVTKNSKVYFPYHKYDDDPENTNTSDEAKNYPLTLLLSGVNDEEYSEIRFNADRNGDINFGDYTYFKSELKFRIPKAKYLVNEGYTCESIGLSCTDLLQYDFSKNNEWIDLIKFKIFFEDKDIYESTSYNIEEKKNLSYELSIDEKPTTEWKEIIGNIKIKDSNLQYTSLVFRNYGIMPVYVSIGNTIFVKSNEEDTIIIKNGKFNENFENLSWFKDDESHEDTVFFDQICPIDTEQKNSIYLSTNEDFNYAIKAAISTVPTFGPPEAISFKYRPMKDTKLNLTFNNNLTLSIVEYLNTRNCRITQLEENTVLVDLKYYILTDSKLLMDNNVDTFWIQTVTNIESVKKQLFDEDEEEEKKAYVDDLYFYDLTFHNNYPTNLVPYTLSRLYSTGECDPSLHSHNYISSSKRRWPDDITFEKMLASKNMIEYNIPDENLKNEPSFAYKKIIGTNYIINLSIFIIVILYYIK</sequence>
<accession>A0A1Y1V9P5</accession>
<gene>
    <name evidence="3" type="ORF">BCR36DRAFT_583228</name>
</gene>
<evidence type="ECO:0000256" key="2">
    <source>
        <dbReference type="SAM" id="SignalP"/>
    </source>
</evidence>
<organism evidence="3 4">
    <name type="scientific">Piromyces finnis</name>
    <dbReference type="NCBI Taxonomy" id="1754191"/>
    <lineage>
        <taxon>Eukaryota</taxon>
        <taxon>Fungi</taxon>
        <taxon>Fungi incertae sedis</taxon>
        <taxon>Chytridiomycota</taxon>
        <taxon>Chytridiomycota incertae sedis</taxon>
        <taxon>Neocallimastigomycetes</taxon>
        <taxon>Neocallimastigales</taxon>
        <taxon>Neocallimastigaceae</taxon>
        <taxon>Piromyces</taxon>
    </lineage>
</organism>